<evidence type="ECO:0000313" key="3">
    <source>
        <dbReference type="EMBL" id="MBB5293062.1"/>
    </source>
</evidence>
<dbReference type="RefSeq" id="WP_246347604.1">
    <property type="nucleotide sequence ID" value="NZ_BAAAFF010000005.1"/>
</dbReference>
<reference evidence="3 4" key="1">
    <citation type="submission" date="2020-08" db="EMBL/GenBank/DDBJ databases">
        <title>Genomic Encyclopedia of Type Strains, Phase IV (KMG-IV): sequencing the most valuable type-strain genomes for metagenomic binning, comparative biology and taxonomic classification.</title>
        <authorList>
            <person name="Goeker M."/>
        </authorList>
    </citation>
    <scope>NUCLEOTIDE SEQUENCE [LARGE SCALE GENOMIC DNA]</scope>
    <source>
        <strain evidence="3 4">DSM 25335</strain>
    </source>
</reference>
<name>A0A7W8I012_9CAUL</name>
<feature type="transmembrane region" description="Helical" evidence="1">
    <location>
        <begin position="115"/>
        <end position="135"/>
    </location>
</feature>
<dbReference type="EMBL" id="JACHFZ010000006">
    <property type="protein sequence ID" value="MBB5293062.1"/>
    <property type="molecule type" value="Genomic_DNA"/>
</dbReference>
<keyword evidence="1" id="KW-0472">Membrane</keyword>
<dbReference type="Proteomes" id="UP000566663">
    <property type="component" value="Unassembled WGS sequence"/>
</dbReference>
<protein>
    <recommendedName>
        <fullName evidence="2">DUF1206 domain-containing protein</fullName>
    </recommendedName>
</protein>
<feature type="transmembrane region" description="Helical" evidence="1">
    <location>
        <begin position="76"/>
        <end position="94"/>
    </location>
</feature>
<evidence type="ECO:0000259" key="2">
    <source>
        <dbReference type="Pfam" id="PF06724"/>
    </source>
</evidence>
<keyword evidence="1" id="KW-0812">Transmembrane</keyword>
<keyword evidence="4" id="KW-1185">Reference proteome</keyword>
<dbReference type="AlphaFoldDB" id="A0A7W8I012"/>
<feature type="domain" description="DUF1206" evidence="2">
    <location>
        <begin position="115"/>
        <end position="186"/>
    </location>
</feature>
<feature type="transmembrane region" description="Helical" evidence="1">
    <location>
        <begin position="38"/>
        <end position="56"/>
    </location>
</feature>
<feature type="domain" description="DUF1206" evidence="2">
    <location>
        <begin position="209"/>
        <end position="278"/>
    </location>
</feature>
<feature type="transmembrane region" description="Helical" evidence="1">
    <location>
        <begin position="252"/>
        <end position="273"/>
    </location>
</feature>
<comment type="caution">
    <text evidence="3">The sequence shown here is derived from an EMBL/GenBank/DDBJ whole genome shotgun (WGS) entry which is preliminary data.</text>
</comment>
<sequence length="289" mass="31387">MARIGDAGRKRSSLLRRVPPLQDLLELAARIGYGARGFVYLSVGLLVLFATLDMVGDAVGVRGALEWLSQQPLGRVWMLLVGLGLAAFVVWRMLQSVFDADHEGLSLHGLGTRSGQLFSGLSYAALTFAAFTLFAGPRAPEASEGVTRSQERASMVLDLPFGRWLLIAVGLTIFGIGVGNVVKAWREDFSEYLDCSVATCRRVTPLARIGHVARGLAYLPLAGLVVLAGWRARAAEVTSFGAALEVVEQRTAGEWIVGLIALGFIAFGTFSFIEARFRRIRPPRDLRVR</sequence>
<proteinExistence type="predicted"/>
<dbReference type="Pfam" id="PF06724">
    <property type="entry name" value="DUF1206"/>
    <property type="match status" value="3"/>
</dbReference>
<feature type="transmembrane region" description="Helical" evidence="1">
    <location>
        <begin position="211"/>
        <end position="232"/>
    </location>
</feature>
<feature type="transmembrane region" description="Helical" evidence="1">
    <location>
        <begin position="161"/>
        <end position="182"/>
    </location>
</feature>
<organism evidence="3 4">
    <name type="scientific">Brevundimonas basaltis</name>
    <dbReference type="NCBI Taxonomy" id="472166"/>
    <lineage>
        <taxon>Bacteria</taxon>
        <taxon>Pseudomonadati</taxon>
        <taxon>Pseudomonadota</taxon>
        <taxon>Alphaproteobacteria</taxon>
        <taxon>Caulobacterales</taxon>
        <taxon>Caulobacteraceae</taxon>
        <taxon>Brevundimonas</taxon>
    </lineage>
</organism>
<dbReference type="InterPro" id="IPR009597">
    <property type="entry name" value="DUF1206"/>
</dbReference>
<keyword evidence="1" id="KW-1133">Transmembrane helix</keyword>
<evidence type="ECO:0000256" key="1">
    <source>
        <dbReference type="SAM" id="Phobius"/>
    </source>
</evidence>
<gene>
    <name evidence="3" type="ORF">HNQ67_002607</name>
</gene>
<evidence type="ECO:0000313" key="4">
    <source>
        <dbReference type="Proteomes" id="UP000566663"/>
    </source>
</evidence>
<accession>A0A7W8I012</accession>
<feature type="domain" description="DUF1206" evidence="2">
    <location>
        <begin position="31"/>
        <end position="98"/>
    </location>
</feature>